<name>A0A9W9YJB0_9CNID</name>
<organism evidence="2 3">
    <name type="scientific">Desmophyllum pertusum</name>
    <dbReference type="NCBI Taxonomy" id="174260"/>
    <lineage>
        <taxon>Eukaryota</taxon>
        <taxon>Metazoa</taxon>
        <taxon>Cnidaria</taxon>
        <taxon>Anthozoa</taxon>
        <taxon>Hexacorallia</taxon>
        <taxon>Scleractinia</taxon>
        <taxon>Caryophylliina</taxon>
        <taxon>Caryophylliidae</taxon>
        <taxon>Desmophyllum</taxon>
    </lineage>
</organism>
<keyword evidence="1" id="KW-0472">Membrane</keyword>
<dbReference type="OrthoDB" id="5944997at2759"/>
<keyword evidence="1" id="KW-1133">Transmembrane helix</keyword>
<dbReference type="EMBL" id="MU827344">
    <property type="protein sequence ID" value="KAJ7352882.1"/>
    <property type="molecule type" value="Genomic_DNA"/>
</dbReference>
<reference evidence="2" key="1">
    <citation type="submission" date="2023-01" db="EMBL/GenBank/DDBJ databases">
        <title>Genome assembly of the deep-sea coral Lophelia pertusa.</title>
        <authorList>
            <person name="Herrera S."/>
            <person name="Cordes E."/>
        </authorList>
    </citation>
    <scope>NUCLEOTIDE SEQUENCE</scope>
    <source>
        <strain evidence="2">USNM1676648</strain>
        <tissue evidence="2">Polyp</tissue>
    </source>
</reference>
<evidence type="ECO:0000256" key="1">
    <source>
        <dbReference type="SAM" id="Phobius"/>
    </source>
</evidence>
<gene>
    <name evidence="2" type="ORF">OS493_033148</name>
</gene>
<proteinExistence type="predicted"/>
<evidence type="ECO:0000313" key="3">
    <source>
        <dbReference type="Proteomes" id="UP001163046"/>
    </source>
</evidence>
<dbReference type="AlphaFoldDB" id="A0A9W9YJB0"/>
<evidence type="ECO:0000313" key="2">
    <source>
        <dbReference type="EMBL" id="KAJ7352882.1"/>
    </source>
</evidence>
<comment type="caution">
    <text evidence="2">The sequence shown here is derived from an EMBL/GenBank/DDBJ whole genome shotgun (WGS) entry which is preliminary data.</text>
</comment>
<feature type="transmembrane region" description="Helical" evidence="1">
    <location>
        <begin position="20"/>
        <end position="38"/>
    </location>
</feature>
<protein>
    <submittedName>
        <fullName evidence="2">Uncharacterized protein</fullName>
    </submittedName>
</protein>
<accession>A0A9W9YJB0</accession>
<sequence>MHQQTETVKRFHAKPQWQQILAVSTFLGFTLAVWYNLWNKGSRMSLEGPVSSSLVHEQRGDGVYMTLKLKCFFCDSEDFGAAWETLTQDTACQDSIFSTCFLNQTLPGRQTTEVMDLIRSCKQNCVCSDEEGWCMTSECRLHQLRCCWGQAYCEDEQN</sequence>
<keyword evidence="3" id="KW-1185">Reference proteome</keyword>
<dbReference type="Proteomes" id="UP001163046">
    <property type="component" value="Unassembled WGS sequence"/>
</dbReference>
<keyword evidence="1" id="KW-0812">Transmembrane</keyword>